<proteinExistence type="predicted"/>
<dbReference type="AlphaFoldDB" id="A0A0C1Z8B5"/>
<accession>A0A0C1Z8B5</accession>
<evidence type="ECO:0000313" key="1">
    <source>
        <dbReference type="EMBL" id="KIG13884.1"/>
    </source>
</evidence>
<dbReference type="EMBL" id="JMCC02000085">
    <property type="protein sequence ID" value="KIG13884.1"/>
    <property type="molecule type" value="Genomic_DNA"/>
</dbReference>
<gene>
    <name evidence="1" type="ORF">DB30_07437</name>
</gene>
<protein>
    <submittedName>
        <fullName evidence="1">Uncharacterized protein</fullName>
    </submittedName>
</protein>
<dbReference type="Proteomes" id="UP000031599">
    <property type="component" value="Unassembled WGS sequence"/>
</dbReference>
<comment type="caution">
    <text evidence="1">The sequence shown here is derived from an EMBL/GenBank/DDBJ whole genome shotgun (WGS) entry which is preliminary data.</text>
</comment>
<name>A0A0C1Z8B5_9BACT</name>
<organism evidence="1 2">
    <name type="scientific">Enhygromyxa salina</name>
    <dbReference type="NCBI Taxonomy" id="215803"/>
    <lineage>
        <taxon>Bacteria</taxon>
        <taxon>Pseudomonadati</taxon>
        <taxon>Myxococcota</taxon>
        <taxon>Polyangia</taxon>
        <taxon>Nannocystales</taxon>
        <taxon>Nannocystaceae</taxon>
        <taxon>Enhygromyxa</taxon>
    </lineage>
</organism>
<reference evidence="1 2" key="1">
    <citation type="submission" date="2014-12" db="EMBL/GenBank/DDBJ databases">
        <title>Genome assembly of Enhygromyxa salina DSM 15201.</title>
        <authorList>
            <person name="Sharma G."/>
            <person name="Subramanian S."/>
        </authorList>
    </citation>
    <scope>NUCLEOTIDE SEQUENCE [LARGE SCALE GENOMIC DNA]</scope>
    <source>
        <strain evidence="1 2">DSM 15201</strain>
    </source>
</reference>
<sequence length="369" mass="39790">MIMLEGAQLCDVTPTGLVLLAERGSGALVLSRLGDDDSLDELTRLPSLGGLCGLVSHQPGEPVIWVVSSGWFGVEPDRLHRVDLDGTLSWSAALEYEGGLIRTYALTTHAGQQFLGGRLVYYDQDGKEIDPLGSQLVLQSRDEDQVAWTQVGYAGVSPDTGGAAQNGLFGLVWSEAGLSFMGHKSWLDSATVSLFTVNEQDGEPTGVALLGSDVSAWDRIALSSDRDQRVYVGERRSSYADDPARSIINAYVSGHSLLWSTPAEWAGWSELQASEIMTVGGRLVGAVSVVDVTLYLPGGRRDRRVHVVSHSLGGEFDCRQELYELRGWSIGELSLAGEGRLVLGLWWEVEPGGEQREQALAVFDVGTSP</sequence>
<evidence type="ECO:0000313" key="2">
    <source>
        <dbReference type="Proteomes" id="UP000031599"/>
    </source>
</evidence>